<proteinExistence type="predicted"/>
<dbReference type="EMBL" id="FXTZ01000013">
    <property type="protein sequence ID" value="SMP31114.1"/>
    <property type="molecule type" value="Genomic_DNA"/>
</dbReference>
<comment type="caution">
    <text evidence="1">The sequence shown here is derived from an EMBL/GenBank/DDBJ whole genome shotgun (WGS) entry which is preliminary data.</text>
</comment>
<sequence length="174" mass="20158">MKNKKTDFESRFWSGSRKHSATGLLEAFFQFNNLTEVKETLTIMLQCSVQKKTRITKNSAEVFHLYLSLRSLVRASFLISKKAKKETFKVRNKNHSQNLTSLSAEEYQNLEQLFRSVFTICSLQDFDAFLSAMVYFSLGNSTCDEEQKVIIPYLQLMKMLDVASLIVERVSKEK</sequence>
<name>A0ABY1PD00_9FLAO</name>
<protein>
    <submittedName>
        <fullName evidence="1">Uncharacterized protein</fullName>
    </submittedName>
</protein>
<dbReference type="RefSeq" id="WP_283423260.1">
    <property type="nucleotide sequence ID" value="NZ_FXTZ01000013.1"/>
</dbReference>
<dbReference type="Proteomes" id="UP001157960">
    <property type="component" value="Unassembled WGS sequence"/>
</dbReference>
<gene>
    <name evidence="1" type="ORF">SAMN06264346_11360</name>
</gene>
<organism evidence="1 2">
    <name type="scientific">Chryseobacterium profundimaris</name>
    <dbReference type="NCBI Taxonomy" id="1387275"/>
    <lineage>
        <taxon>Bacteria</taxon>
        <taxon>Pseudomonadati</taxon>
        <taxon>Bacteroidota</taxon>
        <taxon>Flavobacteriia</taxon>
        <taxon>Flavobacteriales</taxon>
        <taxon>Weeksellaceae</taxon>
        <taxon>Chryseobacterium group</taxon>
        <taxon>Chryseobacterium</taxon>
    </lineage>
</organism>
<keyword evidence="2" id="KW-1185">Reference proteome</keyword>
<reference evidence="1 2" key="1">
    <citation type="submission" date="2017-05" db="EMBL/GenBank/DDBJ databases">
        <authorList>
            <person name="Varghese N."/>
            <person name="Submissions S."/>
        </authorList>
    </citation>
    <scope>NUCLEOTIDE SEQUENCE [LARGE SCALE GENOMIC DNA]</scope>
    <source>
        <strain evidence="1 2">DSM 28214</strain>
    </source>
</reference>
<evidence type="ECO:0000313" key="2">
    <source>
        <dbReference type="Proteomes" id="UP001157960"/>
    </source>
</evidence>
<accession>A0ABY1PD00</accession>
<evidence type="ECO:0000313" key="1">
    <source>
        <dbReference type="EMBL" id="SMP31114.1"/>
    </source>
</evidence>